<reference evidence="3 4" key="1">
    <citation type="submission" date="2009-01" db="EMBL/GenBank/DDBJ databases">
        <title>Complete sequence of chromosome of Methylobacterium nodulans ORS 2060.</title>
        <authorList>
            <consortium name="US DOE Joint Genome Institute"/>
            <person name="Lucas S."/>
            <person name="Copeland A."/>
            <person name="Lapidus A."/>
            <person name="Glavina del Rio T."/>
            <person name="Dalin E."/>
            <person name="Tice H."/>
            <person name="Bruce D."/>
            <person name="Goodwin L."/>
            <person name="Pitluck S."/>
            <person name="Sims D."/>
            <person name="Brettin T."/>
            <person name="Detter J.C."/>
            <person name="Han C."/>
            <person name="Larimer F."/>
            <person name="Land M."/>
            <person name="Hauser L."/>
            <person name="Kyrpides N."/>
            <person name="Ivanova N."/>
            <person name="Marx C.J."/>
            <person name="Richardson P."/>
        </authorList>
    </citation>
    <scope>NUCLEOTIDE SEQUENCE [LARGE SCALE GENOMIC DNA]</scope>
    <source>
        <strain evidence="4">LMG 21967 / CNCM I-2342 / ORS 2060</strain>
    </source>
</reference>
<dbReference type="GO" id="GO:0002161">
    <property type="term" value="F:aminoacyl-tRNA deacylase activity"/>
    <property type="evidence" value="ECO:0007669"/>
    <property type="project" value="InterPro"/>
</dbReference>
<keyword evidence="3" id="KW-0436">Ligase</keyword>
<name>B8IMD3_METNO</name>
<dbReference type="AlphaFoldDB" id="B8IMD3"/>
<feature type="domain" description="YbaK/aminoacyl-tRNA synthetase-associated" evidence="2">
    <location>
        <begin position="24"/>
        <end position="149"/>
    </location>
</feature>
<keyword evidence="3" id="KW-0030">Aminoacyl-tRNA synthetase</keyword>
<keyword evidence="4" id="KW-1185">Reference proteome</keyword>
<dbReference type="Pfam" id="PF04073">
    <property type="entry name" value="tRNA_edit"/>
    <property type="match status" value="1"/>
</dbReference>
<dbReference type="PANTHER" id="PTHR31423">
    <property type="entry name" value="YBAK DOMAIN-CONTAINING PROTEIN"/>
    <property type="match status" value="1"/>
</dbReference>
<dbReference type="GO" id="GO:0004812">
    <property type="term" value="F:aminoacyl-tRNA ligase activity"/>
    <property type="evidence" value="ECO:0007669"/>
    <property type="project" value="UniProtKB-KW"/>
</dbReference>
<dbReference type="PANTHER" id="PTHR31423:SF3">
    <property type="entry name" value="PROLYL-TRNA SYNTHETASE ASSOCIATED DOMAIN-CONTAINING PROTEIN 1-RELATED"/>
    <property type="match status" value="1"/>
</dbReference>
<accession>B8IMD3</accession>
<dbReference type="InterPro" id="IPR036754">
    <property type="entry name" value="YbaK/aa-tRNA-synt-asso_dom_sf"/>
</dbReference>
<dbReference type="KEGG" id="mno:Mnod_3402"/>
<dbReference type="CDD" id="cd04335">
    <property type="entry name" value="PrdX_deacylase"/>
    <property type="match status" value="1"/>
</dbReference>
<comment type="similarity">
    <text evidence="1">Belongs to the PRORSD1 family.</text>
</comment>
<evidence type="ECO:0000313" key="4">
    <source>
        <dbReference type="Proteomes" id="UP000008207"/>
    </source>
</evidence>
<evidence type="ECO:0000259" key="2">
    <source>
        <dbReference type="Pfam" id="PF04073"/>
    </source>
</evidence>
<dbReference type="InterPro" id="IPR007214">
    <property type="entry name" value="YbaK/aa-tRNA-synth-assoc-dom"/>
</dbReference>
<dbReference type="SUPFAM" id="SSF55826">
    <property type="entry name" value="YbaK/ProRS associated domain"/>
    <property type="match status" value="1"/>
</dbReference>
<organism evidence="3 4">
    <name type="scientific">Methylobacterium nodulans (strain LMG 21967 / CNCM I-2342 / ORS 2060)</name>
    <dbReference type="NCBI Taxonomy" id="460265"/>
    <lineage>
        <taxon>Bacteria</taxon>
        <taxon>Pseudomonadati</taxon>
        <taxon>Pseudomonadota</taxon>
        <taxon>Alphaproteobacteria</taxon>
        <taxon>Hyphomicrobiales</taxon>
        <taxon>Methylobacteriaceae</taxon>
        <taxon>Methylobacterium</taxon>
    </lineage>
</organism>
<evidence type="ECO:0000256" key="1">
    <source>
        <dbReference type="ARBA" id="ARBA00010201"/>
    </source>
</evidence>
<protein>
    <submittedName>
        <fullName evidence="3">YbaK/prolyl-tRNA synthetase associated region</fullName>
    </submittedName>
</protein>
<dbReference type="Proteomes" id="UP000008207">
    <property type="component" value="Chromosome"/>
</dbReference>
<dbReference type="EMBL" id="CP001349">
    <property type="protein sequence ID" value="ACL58319.1"/>
    <property type="molecule type" value="Genomic_DNA"/>
</dbReference>
<dbReference type="eggNOG" id="COG3760">
    <property type="taxonomic scope" value="Bacteria"/>
</dbReference>
<dbReference type="InterPro" id="IPR040285">
    <property type="entry name" value="ProX/PRXD1"/>
</dbReference>
<dbReference type="HOGENOM" id="CLU_104635_2_1_5"/>
<proteinExistence type="inferred from homology"/>
<sequence>MPYDSDALLATIRTGGIQADLHEHPPVLTVEEMMEVCGDIKGAHTKNLFLRDGKKNYFLVTLPHDARLDLKALRPVLGAKGGLSFASDEALREKLHVISGAVSPLAAMNDAAGIVTVFIESSLLAEERINVHPLTSDRTLSIRPGDLVDILTAHGHAPHAFVLSVSEAVTEPADF</sequence>
<dbReference type="Gene3D" id="3.90.960.10">
    <property type="entry name" value="YbaK/aminoacyl-tRNA synthetase-associated domain"/>
    <property type="match status" value="1"/>
</dbReference>
<dbReference type="STRING" id="460265.Mnod_3402"/>
<evidence type="ECO:0000313" key="3">
    <source>
        <dbReference type="EMBL" id="ACL58319.1"/>
    </source>
</evidence>
<gene>
    <name evidence="3" type="ordered locus">Mnod_3402</name>
</gene>
<dbReference type="RefSeq" id="WP_015929981.1">
    <property type="nucleotide sequence ID" value="NC_011894.1"/>
</dbReference>
<dbReference type="OrthoDB" id="5145315at2"/>